<reference evidence="2 3" key="1">
    <citation type="submission" date="2016-04" db="EMBL/GenBank/DDBJ databases">
        <title>Complete genome sequence and analysis of deep-sea sediment isolate, Amycolatopsis sp. WP1.</title>
        <authorList>
            <person name="Wang H."/>
            <person name="Chen S."/>
            <person name="Wu Q."/>
        </authorList>
    </citation>
    <scope>NUCLEOTIDE SEQUENCE [LARGE SCALE GENOMIC DNA]</scope>
    <source>
        <strain evidence="2 3">WP1</strain>
    </source>
</reference>
<feature type="region of interest" description="Disordered" evidence="1">
    <location>
        <begin position="104"/>
        <end position="126"/>
    </location>
</feature>
<evidence type="ECO:0000256" key="1">
    <source>
        <dbReference type="SAM" id="MobiDB-lite"/>
    </source>
</evidence>
<dbReference type="AlphaFoldDB" id="A0A344L9Q5"/>
<feature type="compositionally biased region" description="Basic and acidic residues" evidence="1">
    <location>
        <begin position="109"/>
        <end position="126"/>
    </location>
</feature>
<gene>
    <name evidence="2" type="ORF">A4R43_21635</name>
</gene>
<sequence>MVSYDLAILRDAAEAVGKLGRDQIKMNAYVATVATLPLPSAGSAAEKALSCRPEVISYTQDLVLEIDRQLTTLAQNLRDTADAYERGEAENVVKVNQFWDDLGVSPARKPSDPGDHPKREKLDFEEPSKALTDPVELVEPSLLPNHVLDLVALVSDIPSEVADFLMIYFKFLLVVTPGETTENNDWAKAAMGQYGPISKVGNGYTQLGRAYFELSNQFEQIGYQLKHGWTGDTAELAADYFQVLLYWIRSEIAFGMTSIGGNYTSAAAGLYRNAARAAGAISGYQDVLEGLIEDVTLDLAKNRAPQLILWRTVSKAAAVAAKKLLVVNTVAQLLQVAGNLLDDLRTQTPIRGVEVRPPTRGYS</sequence>
<dbReference type="EMBL" id="CP015163">
    <property type="protein sequence ID" value="AXB44779.1"/>
    <property type="molecule type" value="Genomic_DNA"/>
</dbReference>
<protein>
    <submittedName>
        <fullName evidence="2">Uncharacterized protein</fullName>
    </submittedName>
</protein>
<evidence type="ECO:0000313" key="2">
    <source>
        <dbReference type="EMBL" id="AXB44779.1"/>
    </source>
</evidence>
<proteinExistence type="predicted"/>
<accession>A0A344L9Q5</accession>
<evidence type="ECO:0000313" key="3">
    <source>
        <dbReference type="Proteomes" id="UP000250434"/>
    </source>
</evidence>
<name>A0A344L9Q5_9PSEU</name>
<dbReference type="Proteomes" id="UP000250434">
    <property type="component" value="Chromosome"/>
</dbReference>
<keyword evidence="3" id="KW-1185">Reference proteome</keyword>
<dbReference type="KEGG" id="aab:A4R43_21635"/>
<organism evidence="2 3">
    <name type="scientific">Amycolatopsis albispora</name>
    <dbReference type="NCBI Taxonomy" id="1804986"/>
    <lineage>
        <taxon>Bacteria</taxon>
        <taxon>Bacillati</taxon>
        <taxon>Actinomycetota</taxon>
        <taxon>Actinomycetes</taxon>
        <taxon>Pseudonocardiales</taxon>
        <taxon>Pseudonocardiaceae</taxon>
        <taxon>Amycolatopsis</taxon>
    </lineage>
</organism>